<dbReference type="STRING" id="438753.AZC_4639"/>
<evidence type="ECO:0000256" key="2">
    <source>
        <dbReference type="ARBA" id="ARBA00011971"/>
    </source>
</evidence>
<evidence type="ECO:0000256" key="5">
    <source>
        <dbReference type="ARBA" id="ARBA00022975"/>
    </source>
</evidence>
<reference evidence="8 9" key="4">
    <citation type="journal article" date="2009" name="Appl. Environ. Microbiol.">
        <title>Comparative genome-wide transcriptional profiling of Azorhizobium caulinodans ORS571 grown under free-living and symbiotic conditions.</title>
        <authorList>
            <person name="Tsukada S."/>
            <person name="Aono T."/>
            <person name="Akiba N."/>
            <person name="Lee KB."/>
            <person name="Liu CT."/>
            <person name="Toyazaki H."/>
            <person name="Oyaizu H."/>
        </authorList>
    </citation>
    <scope>NUCLEOTIDE SEQUENCE [LARGE SCALE GENOMIC DNA]</scope>
    <source>
        <strain evidence="9">ATCC 43989 / DSM 5975 / JCM 20966 / LMG 6465 / NBRC 14845 / NCIMB 13405 / ORS 571</strain>
    </source>
</reference>
<feature type="binding site" evidence="6">
    <location>
        <position position="119"/>
    </location>
    <ligand>
        <name>5-phospho-alpha-D-ribose 1-diphosphate</name>
        <dbReference type="ChEBI" id="CHEBI:58017"/>
        <note>ligand shared between dimeric partners</note>
    </ligand>
</feature>
<reference evidence="9" key="2">
    <citation type="submission" date="2007-04" db="EMBL/GenBank/DDBJ databases">
        <title>Complete genome sequence of the nitrogen-fixing bacterium Azorhizobium caulinodans ORS571.</title>
        <authorList>
            <person name="Lee K.B."/>
            <person name="Backer P.D."/>
            <person name="Aono T."/>
            <person name="Liu C.T."/>
            <person name="Suzuki S."/>
            <person name="Suzuki T."/>
            <person name="Kaneko T."/>
            <person name="Yamada M."/>
            <person name="Tabata S."/>
            <person name="Kupfer D.M."/>
            <person name="Najar F.Z."/>
            <person name="Wiley G.B."/>
            <person name="Roe B."/>
            <person name="Binnewies T."/>
            <person name="Ussery D."/>
            <person name="Vereecke D."/>
            <person name="Gevers D."/>
            <person name="Holsters M."/>
            <person name="Oyaizu H."/>
        </authorList>
    </citation>
    <scope>NUCLEOTIDE SEQUENCE [LARGE SCALE GENOMIC DNA]</scope>
    <source>
        <strain evidence="9">ATCC 43989 / DSM 5975 / JCM 20966 / LMG 6465 / NBRC 14845 / NCIMB 13405 / ORS 571</strain>
    </source>
</reference>
<proteinExistence type="inferred from homology"/>
<evidence type="ECO:0000256" key="3">
    <source>
        <dbReference type="ARBA" id="ARBA00022676"/>
    </source>
</evidence>
<sequence length="239" mass="26733">MNEGSPAMSTVTAFTDKATVAQLTARMLLEVEAVRFSSGEPFIFTSGWASPVYIDCRRLISFPRVRQTLVDFAISTIYRNIGFEQFDTVAGGETAGIPFSAWIADRLMLPMQYVRKKPKGFGRNAQIEGHLDEGSRVLLVEDLTTDGRSKVNFVHALRNAGATCDHCFVFFYYDIFKESKSILQDAGLELHHLCTWWDILAAVKTMNRFEPAQVNEIEAFLNDPHGWSKAHGGASQLSE</sequence>
<comment type="function">
    <text evidence="6">Catalyzes the transfer of a ribosyl phosphate group from 5-phosphoribose 1-diphosphate to orotate, leading to the formation of orotidine monophosphate (OMP).</text>
</comment>
<keyword evidence="5 6" id="KW-0665">Pyrimidine biosynthesis</keyword>
<feature type="binding site" description="in other chain" evidence="6">
    <location>
        <position position="116"/>
    </location>
    <ligand>
        <name>5-phospho-alpha-D-ribose 1-diphosphate</name>
        <dbReference type="ChEBI" id="CHEBI:58017"/>
        <note>ligand shared between dimeric partners</note>
    </ligand>
</feature>
<dbReference type="eggNOG" id="COG0461">
    <property type="taxonomic scope" value="Bacteria"/>
</dbReference>
<dbReference type="PANTHER" id="PTHR19278">
    <property type="entry name" value="OROTATE PHOSPHORIBOSYLTRANSFERASE"/>
    <property type="match status" value="1"/>
</dbReference>
<comment type="pathway">
    <text evidence="1 6">Pyrimidine metabolism; UMP biosynthesis via de novo pathway; UMP from orotate: step 1/2.</text>
</comment>
<comment type="caution">
    <text evidence="6">Lacks conserved residue(s) required for the propagation of feature annotation.</text>
</comment>
<comment type="catalytic activity">
    <reaction evidence="6">
        <text>orotidine 5'-phosphate + diphosphate = orotate + 5-phospho-alpha-D-ribose 1-diphosphate</text>
        <dbReference type="Rhea" id="RHEA:10380"/>
        <dbReference type="ChEBI" id="CHEBI:30839"/>
        <dbReference type="ChEBI" id="CHEBI:33019"/>
        <dbReference type="ChEBI" id="CHEBI:57538"/>
        <dbReference type="ChEBI" id="CHEBI:58017"/>
        <dbReference type="EC" id="2.4.2.10"/>
    </reaction>
</comment>
<reference evidence="8 9" key="1">
    <citation type="journal article" date="2007" name="Appl. Environ. Microbiol.">
        <title>Rhizobial factors required for stem nodule maturation and maintenance in Sesbania rostrata-Azorhizobium caulinodans ORS571 symbiosis.</title>
        <authorList>
            <person name="Suzuki S."/>
            <person name="Aono T."/>
            <person name="Lee KB."/>
            <person name="Suzuki T."/>
            <person name="Liu CT."/>
            <person name="Miwa H."/>
            <person name="Wakao S."/>
            <person name="Iki T."/>
            <person name="Oyaizu H."/>
        </authorList>
    </citation>
    <scope>NUCLEOTIDE SEQUENCE [LARGE SCALE GENOMIC DNA]</scope>
    <source>
        <strain evidence="9">ATCC 43989 / DSM 5975 / JCM 20966 / LMG 6465 / NBRC 14845 / NCIMB 13405 / ORS 571</strain>
    </source>
</reference>
<dbReference type="InterPro" id="IPR023031">
    <property type="entry name" value="OPRT"/>
</dbReference>
<reference evidence="8 9" key="3">
    <citation type="journal article" date="2008" name="BMC Genomics">
        <title>The genome of the versatile nitrogen fixer Azorhizobium caulinodans ORS571.</title>
        <authorList>
            <person name="Lee KB."/>
            <person name="Backer P.D."/>
            <person name="Aono T."/>
            <person name="Liu CT."/>
            <person name="Suzuki S."/>
            <person name="Suzuki T."/>
            <person name="Kaneko T."/>
            <person name="Yamada M."/>
            <person name="Tabata S."/>
            <person name="Kupfer D.M."/>
            <person name="Najar F.Z."/>
            <person name="Wiley G.B."/>
            <person name="Roe B."/>
            <person name="Binnewies T.T."/>
            <person name="Ussery D.W."/>
            <person name="D'Haeze W."/>
            <person name="Herder J.D."/>
            <person name="Gevers D."/>
            <person name="Vereecke D."/>
            <person name="Holsters M."/>
            <person name="Oyaizu H."/>
        </authorList>
    </citation>
    <scope>NUCLEOTIDE SEQUENCE [LARGE SCALE GENOMIC DNA]</scope>
    <source>
        <strain evidence="9">ATCC 43989 / DSM 5975 / JCM 20966 / LMG 6465 / NBRC 14845 / NCIMB 13405 / ORS 571</strain>
    </source>
</reference>
<feature type="domain" description="Phosphoribosyltransferase" evidence="7">
    <location>
        <begin position="69"/>
        <end position="172"/>
    </location>
</feature>
<evidence type="ECO:0000256" key="1">
    <source>
        <dbReference type="ARBA" id="ARBA00004889"/>
    </source>
</evidence>
<protein>
    <recommendedName>
        <fullName evidence="2 6">Orotate phosphoribosyltransferase</fullName>
        <shortName evidence="6">OPRT</shortName>
        <shortName evidence="6">OPRTase</shortName>
        <ecNumber evidence="2 6">2.4.2.10</ecNumber>
    </recommendedName>
</protein>
<keyword evidence="4 6" id="KW-0808">Transferase</keyword>
<dbReference type="Gene3D" id="3.40.50.2020">
    <property type="match status" value="1"/>
</dbReference>
<gene>
    <name evidence="6" type="primary">pyrE</name>
    <name evidence="8" type="ordered locus">AZC_4639</name>
</gene>
<reference evidence="8 9" key="5">
    <citation type="journal article" date="2010" name="Appl. Environ. Microbiol.">
        <title>phrR-like gene praR of Azorhizobium caulinodans ORS571 is essential for symbiosis with Sesbania rostrata and is involved in expression of reb genes.</title>
        <authorList>
            <person name="Akiba N."/>
            <person name="Aono T."/>
            <person name="Toyazaki H."/>
            <person name="Sato S."/>
            <person name="Oyaizu H."/>
        </authorList>
    </citation>
    <scope>NUCLEOTIDE SEQUENCE [LARGE SCALE GENOMIC DNA]</scope>
    <source>
        <strain evidence="9">ATCC 43989 / DSM 5975 / JCM 20966 / LMG 6465 / NBRC 14845 / NCIMB 13405 / ORS 571</strain>
    </source>
</reference>
<dbReference type="EC" id="2.4.2.10" evidence="2 6"/>
<dbReference type="Proteomes" id="UP000000270">
    <property type="component" value="Chromosome"/>
</dbReference>
<dbReference type="GO" id="GO:0019856">
    <property type="term" value="P:pyrimidine nucleobase biosynthetic process"/>
    <property type="evidence" value="ECO:0007669"/>
    <property type="project" value="TreeGrafter"/>
</dbReference>
<comment type="cofactor">
    <cofactor evidence="6">
        <name>Mg(2+)</name>
        <dbReference type="ChEBI" id="CHEBI:18420"/>
    </cofactor>
</comment>
<dbReference type="InterPro" id="IPR029057">
    <property type="entry name" value="PRTase-like"/>
</dbReference>
<dbReference type="GO" id="GO:0044205">
    <property type="term" value="P:'de novo' UMP biosynthetic process"/>
    <property type="evidence" value="ECO:0007669"/>
    <property type="project" value="UniProtKB-UniRule"/>
</dbReference>
<evidence type="ECO:0000313" key="8">
    <source>
        <dbReference type="EMBL" id="BAF90637.1"/>
    </source>
</evidence>
<keyword evidence="6" id="KW-0460">Magnesium</keyword>
<dbReference type="InterPro" id="IPR004467">
    <property type="entry name" value="Or_phspho_trans_dom"/>
</dbReference>
<dbReference type="InterPro" id="IPR000836">
    <property type="entry name" value="PRTase_dom"/>
</dbReference>
<dbReference type="AlphaFoldDB" id="A8HZX5"/>
<dbReference type="CDD" id="cd06223">
    <property type="entry name" value="PRTases_typeI"/>
    <property type="match status" value="1"/>
</dbReference>
<dbReference type="NCBIfam" id="TIGR00336">
    <property type="entry name" value="pyrE"/>
    <property type="match status" value="1"/>
</dbReference>
<comment type="similarity">
    <text evidence="6">Belongs to the purine/pyrimidine phosphoribosyltransferase family. PyrE subfamily.</text>
</comment>
<comment type="subunit">
    <text evidence="6">Homodimer.</text>
</comment>
<feature type="binding site" description="in other chain" evidence="6">
    <location>
        <begin position="141"/>
        <end position="149"/>
    </location>
    <ligand>
        <name>5-phospho-alpha-D-ribose 1-diphosphate</name>
        <dbReference type="ChEBI" id="CHEBI:58017"/>
        <note>ligand shared between dimeric partners</note>
    </ligand>
</feature>
<dbReference type="UniPathway" id="UPA00070">
    <property type="reaction ID" value="UER00119"/>
</dbReference>
<evidence type="ECO:0000256" key="4">
    <source>
        <dbReference type="ARBA" id="ARBA00022679"/>
    </source>
</evidence>
<dbReference type="HAMAP" id="MF_01208">
    <property type="entry name" value="PyrE"/>
    <property type="match status" value="1"/>
</dbReference>
<dbReference type="HOGENOM" id="CLU_074878_1_0_5"/>
<reference evidence="8 9" key="6">
    <citation type="journal article" date="2011" name="Appl. Environ. Microbiol.">
        <title>Involvement of the azorhizobial chromosome partition gene (parA) in the onset of bacteroid differentiation during Sesbania rostrata stem nodule development.</title>
        <authorList>
            <person name="Liu CT."/>
            <person name="Lee KB."/>
            <person name="Wang YS."/>
            <person name="Peng MH."/>
            <person name="Lee KT."/>
            <person name="Suzuki S."/>
            <person name="Suzuki T."/>
            <person name="Oyaizu H."/>
        </authorList>
    </citation>
    <scope>NUCLEOTIDE SEQUENCE [LARGE SCALE GENOMIC DNA]</scope>
    <source>
        <strain evidence="9">ATCC 43989 / DSM 5975 / JCM 20966 / LMG 6465 / NBRC 14845 / NCIMB 13405 / ORS 571</strain>
    </source>
</reference>
<organism evidence="8 9">
    <name type="scientific">Azorhizobium caulinodans (strain ATCC 43989 / DSM 5975 / JCM 20966 / LMG 6465 / NBRC 14845 / NCIMB 13405 / ORS 571)</name>
    <dbReference type="NCBI Taxonomy" id="438753"/>
    <lineage>
        <taxon>Bacteria</taxon>
        <taxon>Pseudomonadati</taxon>
        <taxon>Pseudomonadota</taxon>
        <taxon>Alphaproteobacteria</taxon>
        <taxon>Hyphomicrobiales</taxon>
        <taxon>Xanthobacteraceae</taxon>
        <taxon>Azorhizobium</taxon>
    </lineage>
</organism>
<dbReference type="GO" id="GO:0004588">
    <property type="term" value="F:orotate phosphoribosyltransferase activity"/>
    <property type="evidence" value="ECO:0007669"/>
    <property type="project" value="UniProtKB-UniRule"/>
</dbReference>
<dbReference type="Pfam" id="PF00156">
    <property type="entry name" value="Pribosyltran"/>
    <property type="match status" value="1"/>
</dbReference>
<feature type="binding site" evidence="6">
    <location>
        <position position="115"/>
    </location>
    <ligand>
        <name>5-phospho-alpha-D-ribose 1-diphosphate</name>
        <dbReference type="ChEBI" id="CHEBI:58017"/>
        <note>ligand shared between dimeric partners</note>
    </ligand>
</feature>
<accession>A8HZX5</accession>
<dbReference type="NCBIfam" id="NF001729">
    <property type="entry name" value="PRK00455.1-3"/>
    <property type="match status" value="1"/>
</dbReference>
<evidence type="ECO:0000259" key="7">
    <source>
        <dbReference type="Pfam" id="PF00156"/>
    </source>
</evidence>
<keyword evidence="3 6" id="KW-0328">Glycosyltransferase</keyword>
<dbReference type="GO" id="GO:0000287">
    <property type="term" value="F:magnesium ion binding"/>
    <property type="evidence" value="ECO:0007669"/>
    <property type="project" value="UniProtKB-UniRule"/>
</dbReference>
<dbReference type="KEGG" id="azc:AZC_4639"/>
<dbReference type="PANTHER" id="PTHR19278:SF9">
    <property type="entry name" value="URIDINE 5'-MONOPHOSPHATE SYNTHASE"/>
    <property type="match status" value="1"/>
</dbReference>
<keyword evidence="9" id="KW-1185">Reference proteome</keyword>
<name>A8HZX5_AZOC5</name>
<dbReference type="SUPFAM" id="SSF53271">
    <property type="entry name" value="PRTase-like"/>
    <property type="match status" value="1"/>
</dbReference>
<evidence type="ECO:0000313" key="9">
    <source>
        <dbReference type="Proteomes" id="UP000000270"/>
    </source>
</evidence>
<evidence type="ECO:0000256" key="6">
    <source>
        <dbReference type="HAMAP-Rule" id="MF_01208"/>
    </source>
</evidence>
<dbReference type="EMBL" id="AP009384">
    <property type="protein sequence ID" value="BAF90637.1"/>
    <property type="molecule type" value="Genomic_DNA"/>
</dbReference>
<feature type="binding site" evidence="6">
    <location>
        <position position="145"/>
    </location>
    <ligand>
        <name>orotate</name>
        <dbReference type="ChEBI" id="CHEBI:30839"/>
    </ligand>
</feature>